<evidence type="ECO:0000313" key="4">
    <source>
        <dbReference type="Proteomes" id="UP000269265"/>
    </source>
</evidence>
<dbReference type="InterPro" id="IPR029045">
    <property type="entry name" value="ClpP/crotonase-like_dom_sf"/>
</dbReference>
<dbReference type="EMBL" id="RSED01000008">
    <property type="protein sequence ID" value="RRS04050.1"/>
    <property type="molecule type" value="Genomic_DNA"/>
</dbReference>
<dbReference type="PANTHER" id="PTHR43459:SF1">
    <property type="entry name" value="EG:BACN32G11.4 PROTEIN"/>
    <property type="match status" value="1"/>
</dbReference>
<comment type="caution">
    <text evidence="3">The sequence shown here is derived from an EMBL/GenBank/DDBJ whole genome shotgun (WGS) entry which is preliminary data.</text>
</comment>
<organism evidence="3 4">
    <name type="scientific">Aquabacterium soli</name>
    <dbReference type="NCBI Taxonomy" id="2493092"/>
    <lineage>
        <taxon>Bacteria</taxon>
        <taxon>Pseudomonadati</taxon>
        <taxon>Pseudomonadota</taxon>
        <taxon>Betaproteobacteria</taxon>
        <taxon>Burkholderiales</taxon>
        <taxon>Aquabacterium</taxon>
    </lineage>
</organism>
<dbReference type="Gene3D" id="1.10.12.10">
    <property type="entry name" value="Lyase 2-enoyl-coa Hydratase, Chain A, domain 2"/>
    <property type="match status" value="1"/>
</dbReference>
<gene>
    <name evidence="3" type="ORF">EIP75_11715</name>
</gene>
<evidence type="ECO:0000313" key="3">
    <source>
        <dbReference type="EMBL" id="RRS04050.1"/>
    </source>
</evidence>
<comment type="similarity">
    <text evidence="1 2">Belongs to the enoyl-CoA hydratase/isomerase family.</text>
</comment>
<dbReference type="NCBIfam" id="NF046063">
    <property type="entry name" value="oxepin_alt"/>
    <property type="match status" value="1"/>
</dbReference>
<dbReference type="RefSeq" id="WP_125243454.1">
    <property type="nucleotide sequence ID" value="NZ_RSED01000008.1"/>
</dbReference>
<dbReference type="InterPro" id="IPR014748">
    <property type="entry name" value="Enoyl-CoA_hydra_C"/>
</dbReference>
<dbReference type="NCBIfam" id="NF005700">
    <property type="entry name" value="PRK07511.1"/>
    <property type="match status" value="1"/>
</dbReference>
<dbReference type="PROSITE" id="PS00166">
    <property type="entry name" value="ENOYL_COA_HYDRATASE"/>
    <property type="match status" value="1"/>
</dbReference>
<sequence length="256" mass="27095">MTTELLTERQDTVLVMTLSGPATRNALSPQVYAAGIETLNMAESDPTVAAVIVTGAGGHFCGGGDLQRLSHNRQQDPSQQAGNVDAFHQWIEALRAFPKPVIAAVEGVAAGGGLSVALACDLLVAADNARFVSAYAKVGLSTDGGSSWHLARQLPRGVALKWLWTGGDATAQQMQQWGLVHQIEPAGTALHAALTLAEELAATPINVLSSLKELVNDAPQTPLSEHLAAEKRHFLVNLMRPEAGEAIARFLQRKKS</sequence>
<dbReference type="PANTHER" id="PTHR43459">
    <property type="entry name" value="ENOYL-COA HYDRATASE"/>
    <property type="match status" value="1"/>
</dbReference>
<keyword evidence="3" id="KW-0456">Lyase</keyword>
<keyword evidence="4" id="KW-1185">Reference proteome</keyword>
<dbReference type="EC" id="4.2.1.17" evidence="3"/>
<dbReference type="CDD" id="cd06558">
    <property type="entry name" value="crotonase-like"/>
    <property type="match status" value="1"/>
</dbReference>
<dbReference type="OrthoDB" id="5515649at2"/>
<dbReference type="GO" id="GO:0004300">
    <property type="term" value="F:enoyl-CoA hydratase activity"/>
    <property type="evidence" value="ECO:0007669"/>
    <property type="project" value="UniProtKB-EC"/>
</dbReference>
<name>A0A3R8S8L4_9BURK</name>
<proteinExistence type="inferred from homology"/>
<dbReference type="Pfam" id="PF00378">
    <property type="entry name" value="ECH_1"/>
    <property type="match status" value="1"/>
</dbReference>
<dbReference type="SUPFAM" id="SSF52096">
    <property type="entry name" value="ClpP/crotonase"/>
    <property type="match status" value="1"/>
</dbReference>
<evidence type="ECO:0000256" key="2">
    <source>
        <dbReference type="RuleBase" id="RU003707"/>
    </source>
</evidence>
<dbReference type="InterPro" id="IPR018376">
    <property type="entry name" value="Enoyl-CoA_hyd/isom_CS"/>
</dbReference>
<evidence type="ECO:0000256" key="1">
    <source>
        <dbReference type="ARBA" id="ARBA00005254"/>
    </source>
</evidence>
<accession>A0A3R8S8L4</accession>
<reference evidence="3 4" key="1">
    <citation type="submission" date="2018-12" db="EMBL/GenBank/DDBJ databases">
        <title>The whole draft genome of Aquabacterium sp. SJQ9.</title>
        <authorList>
            <person name="Sun L."/>
            <person name="Gao X."/>
            <person name="Chen W."/>
            <person name="Huang K."/>
        </authorList>
    </citation>
    <scope>NUCLEOTIDE SEQUENCE [LARGE SCALE GENOMIC DNA]</scope>
    <source>
        <strain evidence="3 4">SJQ9</strain>
    </source>
</reference>
<dbReference type="Gene3D" id="3.90.226.10">
    <property type="entry name" value="2-enoyl-CoA Hydratase, Chain A, domain 1"/>
    <property type="match status" value="1"/>
</dbReference>
<dbReference type="Proteomes" id="UP000269265">
    <property type="component" value="Unassembled WGS sequence"/>
</dbReference>
<protein>
    <submittedName>
        <fullName evidence="3">Enoyl-CoA hydratase</fullName>
        <ecNumber evidence="3">4.2.1.17</ecNumber>
    </submittedName>
</protein>
<dbReference type="AlphaFoldDB" id="A0A3R8S8L4"/>
<dbReference type="InterPro" id="IPR001753">
    <property type="entry name" value="Enoyl-CoA_hydra/iso"/>
</dbReference>